<gene>
    <name evidence="2" type="ORF">METZ01_LOCUS240621</name>
</gene>
<proteinExistence type="predicted"/>
<feature type="transmembrane region" description="Helical" evidence="1">
    <location>
        <begin position="12"/>
        <end position="29"/>
    </location>
</feature>
<dbReference type="AlphaFoldDB" id="A0A382HLG0"/>
<keyword evidence="1" id="KW-0812">Transmembrane</keyword>
<reference evidence="2" key="1">
    <citation type="submission" date="2018-05" db="EMBL/GenBank/DDBJ databases">
        <authorList>
            <person name="Lanie J.A."/>
            <person name="Ng W.-L."/>
            <person name="Kazmierczak K.M."/>
            <person name="Andrzejewski T.M."/>
            <person name="Davidsen T.M."/>
            <person name="Wayne K.J."/>
            <person name="Tettelin H."/>
            <person name="Glass J.I."/>
            <person name="Rusch D."/>
            <person name="Podicherti R."/>
            <person name="Tsui H.-C.T."/>
            <person name="Winkler M.E."/>
        </authorList>
    </citation>
    <scope>NUCLEOTIDE SEQUENCE</scope>
</reference>
<feature type="non-terminal residue" evidence="2">
    <location>
        <position position="31"/>
    </location>
</feature>
<evidence type="ECO:0000256" key="1">
    <source>
        <dbReference type="SAM" id="Phobius"/>
    </source>
</evidence>
<sequence length="31" mass="3389">MTKNNPISRPKAFFLNGGMGRIICAIPALEK</sequence>
<keyword evidence="1" id="KW-1133">Transmembrane helix</keyword>
<keyword evidence="1" id="KW-0472">Membrane</keyword>
<organism evidence="2">
    <name type="scientific">marine metagenome</name>
    <dbReference type="NCBI Taxonomy" id="408172"/>
    <lineage>
        <taxon>unclassified sequences</taxon>
        <taxon>metagenomes</taxon>
        <taxon>ecological metagenomes</taxon>
    </lineage>
</organism>
<name>A0A382HLG0_9ZZZZ</name>
<protein>
    <submittedName>
        <fullName evidence="2">Uncharacterized protein</fullName>
    </submittedName>
</protein>
<dbReference type="EMBL" id="UINC01061808">
    <property type="protein sequence ID" value="SVB87767.1"/>
    <property type="molecule type" value="Genomic_DNA"/>
</dbReference>
<accession>A0A382HLG0</accession>
<evidence type="ECO:0000313" key="2">
    <source>
        <dbReference type="EMBL" id="SVB87767.1"/>
    </source>
</evidence>